<organism evidence="1 2">
    <name type="scientific">Caerostris darwini</name>
    <dbReference type="NCBI Taxonomy" id="1538125"/>
    <lineage>
        <taxon>Eukaryota</taxon>
        <taxon>Metazoa</taxon>
        <taxon>Ecdysozoa</taxon>
        <taxon>Arthropoda</taxon>
        <taxon>Chelicerata</taxon>
        <taxon>Arachnida</taxon>
        <taxon>Araneae</taxon>
        <taxon>Araneomorphae</taxon>
        <taxon>Entelegynae</taxon>
        <taxon>Araneoidea</taxon>
        <taxon>Araneidae</taxon>
        <taxon>Caerostris</taxon>
    </lineage>
</organism>
<sequence>MTVSPISMEDDRDRDIFVRFTRLEESRNEQLVREIKRHCGSPTGVLLPVELRVNDYFAIFFTTFKTITLGTTSQGANAERRCLLLAWKMTETRISSPVLRDLKRAVTSSW</sequence>
<evidence type="ECO:0000313" key="1">
    <source>
        <dbReference type="EMBL" id="GIY65587.1"/>
    </source>
</evidence>
<evidence type="ECO:0000313" key="2">
    <source>
        <dbReference type="Proteomes" id="UP001054837"/>
    </source>
</evidence>
<reference evidence="1 2" key="1">
    <citation type="submission" date="2021-06" db="EMBL/GenBank/DDBJ databases">
        <title>Caerostris darwini draft genome.</title>
        <authorList>
            <person name="Kono N."/>
            <person name="Arakawa K."/>
        </authorList>
    </citation>
    <scope>NUCLEOTIDE SEQUENCE [LARGE SCALE GENOMIC DNA]</scope>
</reference>
<comment type="caution">
    <text evidence="1">The sequence shown here is derived from an EMBL/GenBank/DDBJ whole genome shotgun (WGS) entry which is preliminary data.</text>
</comment>
<dbReference type="Proteomes" id="UP001054837">
    <property type="component" value="Unassembled WGS sequence"/>
</dbReference>
<protein>
    <submittedName>
        <fullName evidence="1">Uncharacterized protein</fullName>
    </submittedName>
</protein>
<dbReference type="AlphaFoldDB" id="A0AAV4V5S9"/>
<keyword evidence="2" id="KW-1185">Reference proteome</keyword>
<name>A0AAV4V5S9_9ARAC</name>
<proteinExistence type="predicted"/>
<accession>A0AAV4V5S9</accession>
<gene>
    <name evidence="1" type="ORF">CDAR_551271</name>
</gene>
<dbReference type="EMBL" id="BPLQ01012459">
    <property type="protein sequence ID" value="GIY65587.1"/>
    <property type="molecule type" value="Genomic_DNA"/>
</dbReference>